<dbReference type="InterPro" id="IPR036894">
    <property type="entry name" value="YbaB-like_sf"/>
</dbReference>
<organism evidence="2">
    <name type="scientific">marine metagenome</name>
    <dbReference type="NCBI Taxonomy" id="408172"/>
    <lineage>
        <taxon>unclassified sequences</taxon>
        <taxon>metagenomes</taxon>
        <taxon>ecological metagenomes</taxon>
    </lineage>
</organism>
<dbReference type="PANTHER" id="PTHR33449:SF1">
    <property type="entry name" value="NUCLEOID-ASSOCIATED PROTEIN YBAB"/>
    <property type="match status" value="1"/>
</dbReference>
<reference evidence="2" key="1">
    <citation type="submission" date="2018-05" db="EMBL/GenBank/DDBJ databases">
        <authorList>
            <person name="Lanie J.A."/>
            <person name="Ng W.-L."/>
            <person name="Kazmierczak K.M."/>
            <person name="Andrzejewski T.M."/>
            <person name="Davidsen T.M."/>
            <person name="Wayne K.J."/>
            <person name="Tettelin H."/>
            <person name="Glass J.I."/>
            <person name="Rusch D."/>
            <person name="Podicherti R."/>
            <person name="Tsui H.-C.T."/>
            <person name="Winkler M.E."/>
        </authorList>
    </citation>
    <scope>NUCLEOTIDE SEQUENCE</scope>
</reference>
<dbReference type="NCBIfam" id="TIGR00103">
    <property type="entry name" value="DNA_YbaB_EbfC"/>
    <property type="match status" value="1"/>
</dbReference>
<protein>
    <recommendedName>
        <fullName evidence="3">Nucleoid-associated protein</fullName>
    </recommendedName>
</protein>
<dbReference type="Gene3D" id="3.30.1310.10">
    <property type="entry name" value="Nucleoid-associated protein YbaB-like domain"/>
    <property type="match status" value="1"/>
</dbReference>
<proteinExistence type="inferred from homology"/>
<name>A0A382VWV6_9ZZZZ</name>
<dbReference type="GO" id="GO:0003677">
    <property type="term" value="F:DNA binding"/>
    <property type="evidence" value="ECO:0007669"/>
    <property type="project" value="UniProtKB-KW"/>
</dbReference>
<sequence>MQIKLQQAQIELGNATVEGSAGGGVVKIVINGKQIVESVVIDKEAAEDIEMLQDLVLAAFNDASAKIQEKASKTMGAITGGMPGLM</sequence>
<dbReference type="GO" id="GO:0005829">
    <property type="term" value="C:cytosol"/>
    <property type="evidence" value="ECO:0007669"/>
    <property type="project" value="TreeGrafter"/>
</dbReference>
<dbReference type="InterPro" id="IPR004401">
    <property type="entry name" value="YbaB/EbfC"/>
</dbReference>
<evidence type="ECO:0000256" key="1">
    <source>
        <dbReference type="ARBA" id="ARBA00023125"/>
    </source>
</evidence>
<evidence type="ECO:0008006" key="3">
    <source>
        <dbReference type="Google" id="ProtNLM"/>
    </source>
</evidence>
<dbReference type="PANTHER" id="PTHR33449">
    <property type="entry name" value="NUCLEOID-ASSOCIATED PROTEIN YBAB"/>
    <property type="match status" value="1"/>
</dbReference>
<dbReference type="HAMAP" id="MF_00274">
    <property type="entry name" value="DNA_YbaB_EbfC"/>
    <property type="match status" value="1"/>
</dbReference>
<dbReference type="EMBL" id="UINC01155249">
    <property type="protein sequence ID" value="SVD50992.1"/>
    <property type="molecule type" value="Genomic_DNA"/>
</dbReference>
<dbReference type="AlphaFoldDB" id="A0A382VWV6"/>
<dbReference type="PIRSF" id="PIRSF004555">
    <property type="entry name" value="UCP004555"/>
    <property type="match status" value="1"/>
</dbReference>
<evidence type="ECO:0000313" key="2">
    <source>
        <dbReference type="EMBL" id="SVD50992.1"/>
    </source>
</evidence>
<keyword evidence="1" id="KW-0238">DNA-binding</keyword>
<gene>
    <name evidence="2" type="ORF">METZ01_LOCUS403846</name>
</gene>
<accession>A0A382VWV6</accession>
<dbReference type="Pfam" id="PF02575">
    <property type="entry name" value="YbaB_DNA_bd"/>
    <property type="match status" value="1"/>
</dbReference>
<dbReference type="SUPFAM" id="SSF82607">
    <property type="entry name" value="YbaB-like"/>
    <property type="match status" value="1"/>
</dbReference>